<sequence length="183" mass="20401">MNKNKICGAVMATLFVAGDAVETSVFAQLFDMDDDELDVILQEIIEEKKNREEGLLLTRIGDKLQLCTNPVYGGYIKDLLAPDEHTSLSTSVLETLSIIAYKQPVTRAEIDEIRGVRSNYAISTLREKGLIEVIGRKDVLGRPSLFATTDEFLRHFGIASLEELPKIDFEALEESSQADEDSF</sequence>
<dbReference type="GO" id="GO:0051301">
    <property type="term" value="P:cell division"/>
    <property type="evidence" value="ECO:0007669"/>
    <property type="project" value="UniProtKB-KW"/>
</dbReference>
<dbReference type="RefSeq" id="WP_046444383.1">
    <property type="nucleotide sequence ID" value="NZ_LAYJ01000115.1"/>
</dbReference>
<dbReference type="GO" id="GO:0051304">
    <property type="term" value="P:chromosome separation"/>
    <property type="evidence" value="ECO:0007669"/>
    <property type="project" value="InterPro"/>
</dbReference>
<dbReference type="Pfam" id="PF04079">
    <property type="entry name" value="SMC_ScpB"/>
    <property type="match status" value="1"/>
</dbReference>
<keyword evidence="2 5" id="KW-0132">Cell division</keyword>
<evidence type="ECO:0000256" key="3">
    <source>
        <dbReference type="ARBA" id="ARBA00022829"/>
    </source>
</evidence>
<comment type="similarity">
    <text evidence="5">Belongs to the ScpB family.</text>
</comment>
<evidence type="ECO:0000313" key="7">
    <source>
        <dbReference type="Proteomes" id="UP000034076"/>
    </source>
</evidence>
<accession>A0A0M2NBU7</accession>
<dbReference type="InterPro" id="IPR036388">
    <property type="entry name" value="WH-like_DNA-bd_sf"/>
</dbReference>
<dbReference type="STRING" id="270498.CHK_2570"/>
<dbReference type="InterPro" id="IPR005234">
    <property type="entry name" value="ScpB_csome_segregation"/>
</dbReference>
<keyword evidence="7" id="KW-1185">Reference proteome</keyword>
<dbReference type="PATRIC" id="fig|270498.16.peg.1315"/>
<evidence type="ECO:0000256" key="4">
    <source>
        <dbReference type="ARBA" id="ARBA00023306"/>
    </source>
</evidence>
<dbReference type="OrthoDB" id="9806226at2"/>
<comment type="caution">
    <text evidence="6">The sequence shown here is derived from an EMBL/GenBank/DDBJ whole genome shotgun (WGS) entry which is preliminary data.</text>
</comment>
<keyword evidence="3 5" id="KW-0159">Chromosome partition</keyword>
<dbReference type="PIRSF" id="PIRSF019345">
    <property type="entry name" value="ScpB"/>
    <property type="match status" value="1"/>
</dbReference>
<keyword evidence="1 5" id="KW-0963">Cytoplasm</keyword>
<dbReference type="NCBIfam" id="TIGR00281">
    <property type="entry name" value="SMC-Scp complex subunit ScpB"/>
    <property type="match status" value="1"/>
</dbReference>
<dbReference type="Proteomes" id="UP000034076">
    <property type="component" value="Unassembled WGS sequence"/>
</dbReference>
<comment type="subcellular location">
    <subcellularLocation>
        <location evidence="5">Cytoplasm</location>
    </subcellularLocation>
    <text evidence="5">Associated with two foci at the outer edges of the nucleoid region in young cells, and at four foci within both cell halves in older cells.</text>
</comment>
<dbReference type="Gene3D" id="1.10.10.10">
    <property type="entry name" value="Winged helix-like DNA-binding domain superfamily/Winged helix DNA-binding domain"/>
    <property type="match status" value="2"/>
</dbReference>
<keyword evidence="4 5" id="KW-0131">Cell cycle</keyword>
<name>A0A0M2NBU7_9FIRM</name>
<dbReference type="InterPro" id="IPR036390">
    <property type="entry name" value="WH_DNA-bd_sf"/>
</dbReference>
<dbReference type="SUPFAM" id="SSF46785">
    <property type="entry name" value="Winged helix' DNA-binding domain"/>
    <property type="match status" value="2"/>
</dbReference>
<evidence type="ECO:0000256" key="2">
    <source>
        <dbReference type="ARBA" id="ARBA00022618"/>
    </source>
</evidence>
<comment type="subunit">
    <text evidence="5">Homodimer. Homodimerization may be required to stabilize the binding of ScpA to the Smc head domains. Component of a cohesin-like complex composed of ScpA, ScpB and the Smc homodimer, in which ScpA and ScpB bind to the head domain of Smc. The presence of the three proteins is required for the association of the complex with DNA.</text>
</comment>
<dbReference type="GO" id="GO:0006260">
    <property type="term" value="P:DNA replication"/>
    <property type="evidence" value="ECO:0007669"/>
    <property type="project" value="UniProtKB-UniRule"/>
</dbReference>
<dbReference type="HAMAP" id="MF_01804">
    <property type="entry name" value="ScpB"/>
    <property type="match status" value="1"/>
</dbReference>
<reference evidence="6 7" key="1">
    <citation type="submission" date="2015-04" db="EMBL/GenBank/DDBJ databases">
        <title>Draft genome sequence of bacteremic isolate Catabacter hongkongensis type strain HKU16T.</title>
        <authorList>
            <person name="Lau S.K."/>
            <person name="Teng J.L."/>
            <person name="Huang Y."/>
            <person name="Curreem S.O."/>
            <person name="Tsui S.K."/>
            <person name="Woo P.C."/>
        </authorList>
    </citation>
    <scope>NUCLEOTIDE SEQUENCE [LARGE SCALE GENOMIC DNA]</scope>
    <source>
        <strain evidence="6 7">HKU16</strain>
    </source>
</reference>
<dbReference type="EMBL" id="LAYJ01000115">
    <property type="protein sequence ID" value="KKI49954.1"/>
    <property type="molecule type" value="Genomic_DNA"/>
</dbReference>
<dbReference type="AlphaFoldDB" id="A0A0M2NBU7"/>
<evidence type="ECO:0000256" key="1">
    <source>
        <dbReference type="ARBA" id="ARBA00022490"/>
    </source>
</evidence>
<evidence type="ECO:0000313" key="6">
    <source>
        <dbReference type="EMBL" id="KKI49954.1"/>
    </source>
</evidence>
<evidence type="ECO:0000256" key="5">
    <source>
        <dbReference type="HAMAP-Rule" id="MF_01804"/>
    </source>
</evidence>
<proteinExistence type="inferred from homology"/>
<dbReference type="GO" id="GO:0005737">
    <property type="term" value="C:cytoplasm"/>
    <property type="evidence" value="ECO:0007669"/>
    <property type="project" value="UniProtKB-SubCell"/>
</dbReference>
<protein>
    <recommendedName>
        <fullName evidence="5">Segregation and condensation protein B</fullName>
    </recommendedName>
</protein>
<dbReference type="PANTHER" id="PTHR34298">
    <property type="entry name" value="SEGREGATION AND CONDENSATION PROTEIN B"/>
    <property type="match status" value="1"/>
</dbReference>
<dbReference type="PANTHER" id="PTHR34298:SF2">
    <property type="entry name" value="SEGREGATION AND CONDENSATION PROTEIN B"/>
    <property type="match status" value="1"/>
</dbReference>
<comment type="function">
    <text evidence="5">Participates in chromosomal partition during cell division. May act via the formation of a condensin-like complex containing Smc and ScpA that pull DNA away from mid-cell into both cell halves.</text>
</comment>
<organism evidence="6 7">
    <name type="scientific">Christensenella hongkongensis</name>
    <dbReference type="NCBI Taxonomy" id="270498"/>
    <lineage>
        <taxon>Bacteria</taxon>
        <taxon>Bacillati</taxon>
        <taxon>Bacillota</taxon>
        <taxon>Clostridia</taxon>
        <taxon>Christensenellales</taxon>
        <taxon>Christensenellaceae</taxon>
        <taxon>Christensenella</taxon>
    </lineage>
</organism>
<gene>
    <name evidence="5" type="primary">scpB</name>
    <name evidence="6" type="ORF">CHK_2570</name>
</gene>